<feature type="region of interest" description="Disordered" evidence="2">
    <location>
        <begin position="260"/>
        <end position="283"/>
    </location>
</feature>
<dbReference type="OrthoDB" id="3271284at2759"/>
<name>A0A4S4MG68_9APHY</name>
<protein>
    <submittedName>
        <fullName evidence="3">Uncharacterized protein</fullName>
    </submittedName>
</protein>
<evidence type="ECO:0000256" key="1">
    <source>
        <dbReference type="SAM" id="Coils"/>
    </source>
</evidence>
<dbReference type="EMBL" id="SGPM01000424">
    <property type="protein sequence ID" value="THH22130.1"/>
    <property type="molecule type" value="Genomic_DNA"/>
</dbReference>
<feature type="region of interest" description="Disordered" evidence="2">
    <location>
        <begin position="463"/>
        <end position="492"/>
    </location>
</feature>
<feature type="region of interest" description="Disordered" evidence="2">
    <location>
        <begin position="315"/>
        <end position="450"/>
    </location>
</feature>
<accession>A0A4S4MG68</accession>
<organism evidence="3 4">
    <name type="scientific">Antrodiella citrinella</name>
    <dbReference type="NCBI Taxonomy" id="2447956"/>
    <lineage>
        <taxon>Eukaryota</taxon>
        <taxon>Fungi</taxon>
        <taxon>Dikarya</taxon>
        <taxon>Basidiomycota</taxon>
        <taxon>Agaricomycotina</taxon>
        <taxon>Agaricomycetes</taxon>
        <taxon>Polyporales</taxon>
        <taxon>Steccherinaceae</taxon>
        <taxon>Antrodiella</taxon>
    </lineage>
</organism>
<evidence type="ECO:0000313" key="3">
    <source>
        <dbReference type="EMBL" id="THH22130.1"/>
    </source>
</evidence>
<evidence type="ECO:0000313" key="4">
    <source>
        <dbReference type="Proteomes" id="UP000308730"/>
    </source>
</evidence>
<proteinExistence type="predicted"/>
<feature type="coiled-coil region" evidence="1">
    <location>
        <begin position="217"/>
        <end position="251"/>
    </location>
</feature>
<gene>
    <name evidence="3" type="ORF">EUX98_g8247</name>
</gene>
<reference evidence="3 4" key="1">
    <citation type="submission" date="2019-02" db="EMBL/GenBank/DDBJ databases">
        <title>Genome sequencing of the rare red list fungi Antrodiella citrinella (Flaviporus citrinellus).</title>
        <authorList>
            <person name="Buettner E."/>
            <person name="Kellner H."/>
        </authorList>
    </citation>
    <scope>NUCLEOTIDE SEQUENCE [LARGE SCALE GENOMIC DNA]</scope>
    <source>
        <strain evidence="3 4">DSM 108506</strain>
    </source>
</reference>
<comment type="caution">
    <text evidence="3">The sequence shown here is derived from an EMBL/GenBank/DDBJ whole genome shotgun (WGS) entry which is preliminary data.</text>
</comment>
<feature type="region of interest" description="Disordered" evidence="2">
    <location>
        <begin position="504"/>
        <end position="523"/>
    </location>
</feature>
<dbReference type="Proteomes" id="UP000308730">
    <property type="component" value="Unassembled WGS sequence"/>
</dbReference>
<keyword evidence="4" id="KW-1185">Reference proteome</keyword>
<feature type="region of interest" description="Disordered" evidence="2">
    <location>
        <begin position="19"/>
        <end position="42"/>
    </location>
</feature>
<sequence length="566" mass="61718">MPSLSQLSEAVVQLNQRPMPRREQGVQVSVGDMGTGTSSRSSTPAVKLLAKAPSLDPPPALNFESTPVPWKGMTLQAAQWTFSSEQLQAIVSRAIRSSAQEGFIKLLSVKILDEELVAEMLRLDTVKATTQAQYRFNMHRRTMLLQSLMALAANGDADSNTAMVNLTTQLAEITVSCDRLMENMLRTCDQRAQIQHLQDIHVSSALAMALRKLNGSYAKRTAELKEARTQIEQLKAELEEAWNVAEDMAQEMDDLDNFHSGFSSGGDDGEDMTSANGLKAGEDDTLNDVSVRMARVVPILGTAVASKATLTNLIDEPVPVPAPEPTPGPSAPSTPGITSSEKDMDRTSRVFAARKRSSRTSKASLRIPKSATTPPADRTSVFSKRSRSKSLRGGEPAVPPIPVDSFLEMAETRPTSPAQSAHAMPPVPQLPTAVTEQPTSPRPSTPQFEIPPITIDYADMMQRKSSIPSRRIKSMQPPVRARSMDDSDIDTAATRRVSKAEYKKFDGWPWGGGSKKSKRHSVPLTRMALDTKNEVAERTVGMFKRESRPRSSTSLGNHLHAPSEPA</sequence>
<keyword evidence="1" id="KW-0175">Coiled coil</keyword>
<feature type="compositionally biased region" description="Pro residues" evidence="2">
    <location>
        <begin position="318"/>
        <end position="332"/>
    </location>
</feature>
<feature type="region of interest" description="Disordered" evidence="2">
    <location>
        <begin position="541"/>
        <end position="566"/>
    </location>
</feature>
<dbReference type="AlphaFoldDB" id="A0A4S4MG68"/>
<evidence type="ECO:0000256" key="2">
    <source>
        <dbReference type="SAM" id="MobiDB-lite"/>
    </source>
</evidence>